<evidence type="ECO:0000313" key="8">
    <source>
        <dbReference type="Proteomes" id="UP000680656"/>
    </source>
</evidence>
<dbReference type="RefSeq" id="WP_214418504.1">
    <property type="nucleotide sequence ID" value="NZ_CP075546.1"/>
</dbReference>
<evidence type="ECO:0000256" key="1">
    <source>
        <dbReference type="ARBA" id="ARBA00004651"/>
    </source>
</evidence>
<dbReference type="InterPro" id="IPR033480">
    <property type="entry name" value="sCache_2"/>
</dbReference>
<comment type="subcellular location">
    <subcellularLocation>
        <location evidence="1">Cell membrane</location>
        <topology evidence="1">Multi-pass membrane protein</topology>
    </subcellularLocation>
</comment>
<dbReference type="Proteomes" id="UP000680656">
    <property type="component" value="Chromosome"/>
</dbReference>
<evidence type="ECO:0000256" key="2">
    <source>
        <dbReference type="ARBA" id="ARBA00022475"/>
    </source>
</evidence>
<evidence type="ECO:0000256" key="3">
    <source>
        <dbReference type="ARBA" id="ARBA00022692"/>
    </source>
</evidence>
<accession>A0A8E7AYS5</accession>
<protein>
    <submittedName>
        <fullName evidence="7">Cache domain-containing protein</fullName>
    </submittedName>
</protein>
<evidence type="ECO:0000256" key="5">
    <source>
        <dbReference type="ARBA" id="ARBA00023136"/>
    </source>
</evidence>
<sequence length="316" mass="35565">MKWMTGKIGSMIILHLFLVLFCFYASAQNISDITDPINNGKNNNLSLKIPNTSKEIKEYVDAAAEWAQKQEKLIALKEFNNKMGKFVQKDIYVYALDYSGIALALPFQPEMVGENFTPIVDASGKPYTKVEIALAEQGGGYILYHYPYPTGEQQSTLKISYVRPVDETYWIGAGMYTDEDYILTPKLQQFVQSAKKFVTENGKKTALAMFNDLNGSFIQDDLYIFAYDYNGTVLAWPYRKDQIGVNRINATDIVGLQHVKAFLAKAKSGGGITDYYSVNPFSNLTDLKISYVQDIDGTWMIGAGEYIEPGEIILRK</sequence>
<dbReference type="AlphaFoldDB" id="A0A8E7AYS5"/>
<feature type="domain" description="Single Cache" evidence="6">
    <location>
        <begin position="51"/>
        <end position="129"/>
    </location>
</feature>
<evidence type="ECO:0000256" key="4">
    <source>
        <dbReference type="ARBA" id="ARBA00022989"/>
    </source>
</evidence>
<keyword evidence="4" id="KW-1133">Transmembrane helix</keyword>
<dbReference type="GO" id="GO:0005886">
    <property type="term" value="C:plasma membrane"/>
    <property type="evidence" value="ECO:0007669"/>
    <property type="project" value="UniProtKB-SubCell"/>
</dbReference>
<evidence type="ECO:0000259" key="6">
    <source>
        <dbReference type="SMART" id="SM01049"/>
    </source>
</evidence>
<dbReference type="EMBL" id="CP075546">
    <property type="protein sequence ID" value="QVV87684.1"/>
    <property type="molecule type" value="Genomic_DNA"/>
</dbReference>
<dbReference type="GeneID" id="65097509"/>
<keyword evidence="3" id="KW-0812">Transmembrane</keyword>
<dbReference type="InterPro" id="IPR004010">
    <property type="entry name" value="Double_Cache_2"/>
</dbReference>
<keyword evidence="8" id="KW-1185">Reference proteome</keyword>
<keyword evidence="5" id="KW-0472">Membrane</keyword>
<gene>
    <name evidence="7" type="ORF">KHC33_09955</name>
</gene>
<name>A0A8E7AYS5_9EURY</name>
<dbReference type="Gene3D" id="3.30.450.20">
    <property type="entry name" value="PAS domain"/>
    <property type="match status" value="2"/>
</dbReference>
<proteinExistence type="predicted"/>
<feature type="domain" description="Single Cache" evidence="6">
    <location>
        <begin position="178"/>
        <end position="260"/>
    </location>
</feature>
<reference evidence="7 8" key="1">
    <citation type="submission" date="2021-05" db="EMBL/GenBank/DDBJ databases">
        <title>A novel Methanospirillum isolate from a pyrite-forming mixed culture.</title>
        <authorList>
            <person name="Bunk B."/>
            <person name="Sproer C."/>
            <person name="Spring S."/>
            <person name="Pester M."/>
        </authorList>
    </citation>
    <scope>NUCLEOTIDE SEQUENCE [LARGE SCALE GENOMIC DNA]</scope>
    <source>
        <strain evidence="7 8">J.3.6.1-F.2.7.3</strain>
    </source>
</reference>
<dbReference type="KEGG" id="mrtj:KHC33_09955"/>
<organism evidence="7 8">
    <name type="scientific">Methanospirillum purgamenti</name>
    <dbReference type="NCBI Taxonomy" id="2834276"/>
    <lineage>
        <taxon>Archaea</taxon>
        <taxon>Methanobacteriati</taxon>
        <taxon>Methanobacteriota</taxon>
        <taxon>Stenosarchaea group</taxon>
        <taxon>Methanomicrobia</taxon>
        <taxon>Methanomicrobiales</taxon>
        <taxon>Methanospirillaceae</taxon>
        <taxon>Methanospirillum</taxon>
    </lineage>
</organism>
<dbReference type="Pfam" id="PF08269">
    <property type="entry name" value="dCache_2"/>
    <property type="match status" value="1"/>
</dbReference>
<keyword evidence="2" id="KW-1003">Cell membrane</keyword>
<dbReference type="SMART" id="SM01049">
    <property type="entry name" value="Cache_2"/>
    <property type="match status" value="2"/>
</dbReference>
<evidence type="ECO:0000313" key="7">
    <source>
        <dbReference type="EMBL" id="QVV87684.1"/>
    </source>
</evidence>